<dbReference type="Gene3D" id="3.40.1280.10">
    <property type="match status" value="1"/>
</dbReference>
<comment type="similarity">
    <text evidence="3 14">Belongs to the aTrm56 family.</text>
</comment>
<dbReference type="GO" id="GO:0106059">
    <property type="term" value="F:tRNA (cytidine(56)-2'-O)-methyltransferase activity"/>
    <property type="evidence" value="ECO:0007669"/>
    <property type="project" value="UniProtKB-EC"/>
</dbReference>
<dbReference type="InterPro" id="IPR029028">
    <property type="entry name" value="Alpha/beta_knot_MTases"/>
</dbReference>
<comment type="catalytic activity">
    <reaction evidence="13 14">
        <text>cytidine(56) in tRNA + S-adenosyl-L-methionine = 2'-O-methylcytidine(56) in tRNA + S-adenosyl-L-homocysteine + H(+)</text>
        <dbReference type="Rhea" id="RHEA:42968"/>
        <dbReference type="Rhea" id="RHEA-COMP:10308"/>
        <dbReference type="Rhea" id="RHEA-COMP:10309"/>
        <dbReference type="ChEBI" id="CHEBI:15378"/>
        <dbReference type="ChEBI" id="CHEBI:57856"/>
        <dbReference type="ChEBI" id="CHEBI:59789"/>
        <dbReference type="ChEBI" id="CHEBI:74495"/>
        <dbReference type="ChEBI" id="CHEBI:82748"/>
        <dbReference type="EC" id="2.1.1.206"/>
    </reaction>
</comment>
<evidence type="ECO:0000313" key="16">
    <source>
        <dbReference type="Proteomes" id="UP000037210"/>
    </source>
</evidence>
<proteinExistence type="inferred from homology"/>
<comment type="caution">
    <text evidence="14">Lacks conserved residue(s) required for the propagation of feature annotation.</text>
</comment>
<keyword evidence="10 14" id="KW-0949">S-adenosyl-L-methionine</keyword>
<evidence type="ECO:0000256" key="14">
    <source>
        <dbReference type="HAMAP-Rule" id="MF_00077"/>
    </source>
</evidence>
<evidence type="ECO:0000256" key="2">
    <source>
        <dbReference type="ARBA" id="ARBA00004496"/>
    </source>
</evidence>
<sequence>MSIYVLRLGHRPARDKRITSHLMLTARAFGASGVIYTGIRDPKVEETVRRACADWGGPFSVEYADDWRGAIKQWKRRGKVIHLTMYGLPIQEAIAAIRDDPSDKLLAVGGAKVPGGVYSLADWNVAVTSQPHSEVSALAVFLHELLEGAELDKVFEGARLWVVPQERGKRVEGAPGTV</sequence>
<keyword evidence="7 14" id="KW-0963">Cytoplasm</keyword>
<dbReference type="EMBL" id="LFWZ01000001">
    <property type="protein sequence ID" value="KON31588.1"/>
    <property type="molecule type" value="Genomic_DNA"/>
</dbReference>
<accession>A0A0M0BSL9</accession>
<comment type="subunit">
    <text evidence="4 14">Homodimer.</text>
</comment>
<evidence type="ECO:0000256" key="11">
    <source>
        <dbReference type="ARBA" id="ARBA00022694"/>
    </source>
</evidence>
<dbReference type="GO" id="GO:0002128">
    <property type="term" value="P:tRNA nucleoside ribose methylation"/>
    <property type="evidence" value="ECO:0007669"/>
    <property type="project" value="UniProtKB-UniRule"/>
</dbReference>
<dbReference type="EC" id="2.1.1.206" evidence="5 14"/>
<organism evidence="15 16">
    <name type="scientific">miscellaneous Crenarchaeota group-15 archaeon DG-45</name>
    <dbReference type="NCBI Taxonomy" id="1685127"/>
    <lineage>
        <taxon>Archaea</taxon>
        <taxon>Candidatus Bathyarchaeota</taxon>
        <taxon>MCG-15</taxon>
    </lineage>
</organism>
<protein>
    <recommendedName>
        <fullName evidence="6 14">tRNA (cytidine(56)-2'-O)-methyltransferase</fullName>
        <ecNumber evidence="5 14">2.1.1.206</ecNumber>
    </recommendedName>
    <alternativeName>
        <fullName evidence="12 14">tRNA ribose 2'-O-methyltransferase aTrm56</fullName>
    </alternativeName>
</protein>
<evidence type="ECO:0000256" key="1">
    <source>
        <dbReference type="ARBA" id="ARBA00003959"/>
    </source>
</evidence>
<evidence type="ECO:0000256" key="5">
    <source>
        <dbReference type="ARBA" id="ARBA00012624"/>
    </source>
</evidence>
<evidence type="ECO:0000313" key="15">
    <source>
        <dbReference type="EMBL" id="KON31588.1"/>
    </source>
</evidence>
<feature type="binding site" evidence="14">
    <location>
        <position position="83"/>
    </location>
    <ligand>
        <name>S-adenosyl-L-methionine</name>
        <dbReference type="ChEBI" id="CHEBI:59789"/>
    </ligand>
</feature>
<dbReference type="SUPFAM" id="SSF75217">
    <property type="entry name" value="alpha/beta knot"/>
    <property type="match status" value="1"/>
</dbReference>
<dbReference type="GO" id="GO:0005737">
    <property type="term" value="C:cytoplasm"/>
    <property type="evidence" value="ECO:0007669"/>
    <property type="project" value="UniProtKB-SubCell"/>
</dbReference>
<evidence type="ECO:0000256" key="3">
    <source>
        <dbReference type="ARBA" id="ARBA00010324"/>
    </source>
</evidence>
<keyword evidence="9 14" id="KW-0808">Transferase</keyword>
<dbReference type="Pfam" id="PF01994">
    <property type="entry name" value="Trm56"/>
    <property type="match status" value="1"/>
</dbReference>
<evidence type="ECO:0000256" key="6">
    <source>
        <dbReference type="ARBA" id="ARBA00013709"/>
    </source>
</evidence>
<keyword evidence="11 14" id="KW-0819">tRNA processing</keyword>
<evidence type="ECO:0000256" key="4">
    <source>
        <dbReference type="ARBA" id="ARBA00011738"/>
    </source>
</evidence>
<dbReference type="Proteomes" id="UP000037210">
    <property type="component" value="Unassembled WGS sequence"/>
</dbReference>
<dbReference type="PIRSF" id="PIRSF016123">
    <property type="entry name" value="UCP016123"/>
    <property type="match status" value="1"/>
</dbReference>
<comment type="caution">
    <text evidence="15">The sequence shown here is derived from an EMBL/GenBank/DDBJ whole genome shotgun (WGS) entry which is preliminary data.</text>
</comment>
<keyword evidence="8 14" id="KW-0489">Methyltransferase</keyword>
<comment type="subcellular location">
    <subcellularLocation>
        <location evidence="2 14">Cytoplasm</location>
    </subcellularLocation>
</comment>
<evidence type="ECO:0000256" key="9">
    <source>
        <dbReference type="ARBA" id="ARBA00022679"/>
    </source>
</evidence>
<dbReference type="HAMAP" id="MF_00077">
    <property type="entry name" value="tRNA_methyltr_aTrm56"/>
    <property type="match status" value="1"/>
</dbReference>
<dbReference type="PANTHER" id="PTHR42197">
    <property type="entry name" value="TRNA (CYTIDINE(56)-2'-O)-METHYLTRANSFERASE"/>
    <property type="match status" value="1"/>
</dbReference>
<evidence type="ECO:0000256" key="13">
    <source>
        <dbReference type="ARBA" id="ARBA00047792"/>
    </source>
</evidence>
<evidence type="ECO:0000256" key="12">
    <source>
        <dbReference type="ARBA" id="ARBA00029826"/>
    </source>
</evidence>
<name>A0A0M0BSL9_9ARCH</name>
<comment type="function">
    <text evidence="1 14">Specifically catalyzes the AdoMet-dependent 2'-O-ribose methylation of cytidine at position 56 in tRNAs.</text>
</comment>
<evidence type="ECO:0000256" key="7">
    <source>
        <dbReference type="ARBA" id="ARBA00022490"/>
    </source>
</evidence>
<dbReference type="InterPro" id="IPR029026">
    <property type="entry name" value="tRNA_m1G_MTases_N"/>
</dbReference>
<evidence type="ECO:0000256" key="8">
    <source>
        <dbReference type="ARBA" id="ARBA00022603"/>
    </source>
</evidence>
<dbReference type="PANTHER" id="PTHR42197:SF1">
    <property type="entry name" value="TRNA (CYTIDINE(56)-2'-O)-METHYLTRANSFERASE"/>
    <property type="match status" value="1"/>
</dbReference>
<reference evidence="15 16" key="1">
    <citation type="submission" date="2015-06" db="EMBL/GenBank/DDBJ databases">
        <title>New insights into the roles of widespread benthic archaea in carbon and nitrogen cycling.</title>
        <authorList>
            <person name="Lazar C.S."/>
            <person name="Baker B.J."/>
            <person name="Seitz K.W."/>
            <person name="Hyde A.S."/>
            <person name="Dick G.J."/>
            <person name="Hinrichs K.-U."/>
            <person name="Teske A.P."/>
        </authorList>
    </citation>
    <scope>NUCLEOTIDE SEQUENCE [LARGE SCALE GENOMIC DNA]</scope>
    <source>
        <strain evidence="15">DG-45</strain>
    </source>
</reference>
<gene>
    <name evidence="15" type="ORF">AC482_00075</name>
</gene>
<evidence type="ECO:0000256" key="10">
    <source>
        <dbReference type="ARBA" id="ARBA00022691"/>
    </source>
</evidence>
<dbReference type="CDD" id="cd18083">
    <property type="entry name" value="aTrm56-like"/>
    <property type="match status" value="1"/>
</dbReference>
<dbReference type="AlphaFoldDB" id="A0A0M0BSL9"/>
<dbReference type="PATRIC" id="fig|1685127.3.peg.798"/>
<dbReference type="InterPro" id="IPR002845">
    <property type="entry name" value="tRNA_mtfrase_aTrm56"/>
</dbReference>